<evidence type="ECO:0000256" key="1">
    <source>
        <dbReference type="ARBA" id="ARBA00006534"/>
    </source>
</evidence>
<sequence length="199" mass="23177">MKEKIIFSIAFMKTKYILHGGYAGKPHKNNDKFFKEILKGRQKNLKILLVYFAKEKKDYKRKEEEDVFQFEKNNSNKKLFFEIAKRKNFVKQISRSNVIYLHGGKTMELLLALRDVNNLKELFAGKVIVGESAGVYVLSSFFYSKSLKGVFNGLAFVPVKTICHYVGKNSEKFKECPKGLKTLLLPDFQYKVFYIDTKK</sequence>
<comment type="caution">
    <text evidence="5">The sequence shown here is derived from an EMBL/GenBank/DDBJ whole genome shotgun (WGS) entry which is preliminary data.</text>
</comment>
<evidence type="ECO:0000313" key="5">
    <source>
        <dbReference type="EMBL" id="PIR13511.1"/>
    </source>
</evidence>
<dbReference type="EMBL" id="PCWW01000033">
    <property type="protein sequence ID" value="PIR13511.1"/>
    <property type="molecule type" value="Genomic_DNA"/>
</dbReference>
<protein>
    <recommendedName>
        <fullName evidence="7">Peptidase</fullName>
    </recommendedName>
</protein>
<dbReference type="AlphaFoldDB" id="A0A2M6K9C2"/>
<evidence type="ECO:0000256" key="4">
    <source>
        <dbReference type="ARBA" id="ARBA00022825"/>
    </source>
</evidence>
<dbReference type="SUPFAM" id="SSF52317">
    <property type="entry name" value="Class I glutamine amidotransferase-like"/>
    <property type="match status" value="1"/>
</dbReference>
<dbReference type="Proteomes" id="UP000230869">
    <property type="component" value="Unassembled WGS sequence"/>
</dbReference>
<evidence type="ECO:0000256" key="3">
    <source>
        <dbReference type="ARBA" id="ARBA00022801"/>
    </source>
</evidence>
<proteinExistence type="inferred from homology"/>
<dbReference type="GO" id="GO:0008236">
    <property type="term" value="F:serine-type peptidase activity"/>
    <property type="evidence" value="ECO:0007669"/>
    <property type="project" value="UniProtKB-KW"/>
</dbReference>
<accession>A0A2M6K9C2</accession>
<evidence type="ECO:0008006" key="7">
    <source>
        <dbReference type="Google" id="ProtNLM"/>
    </source>
</evidence>
<keyword evidence="4" id="KW-0720">Serine protease</keyword>
<comment type="similarity">
    <text evidence="1">Belongs to the peptidase S51 family.</text>
</comment>
<name>A0A2M6K9C2_9BACT</name>
<dbReference type="GO" id="GO:0006508">
    <property type="term" value="P:proteolysis"/>
    <property type="evidence" value="ECO:0007669"/>
    <property type="project" value="UniProtKB-KW"/>
</dbReference>
<reference evidence="5 6" key="1">
    <citation type="submission" date="2017-09" db="EMBL/GenBank/DDBJ databases">
        <title>Depth-based differentiation of microbial function through sediment-hosted aquifers and enrichment of novel symbionts in the deep terrestrial subsurface.</title>
        <authorList>
            <person name="Probst A.J."/>
            <person name="Ladd B."/>
            <person name="Jarett J.K."/>
            <person name="Geller-Mcgrath D.E."/>
            <person name="Sieber C.M."/>
            <person name="Emerson J.B."/>
            <person name="Anantharaman K."/>
            <person name="Thomas B.C."/>
            <person name="Malmstrom R."/>
            <person name="Stieglmeier M."/>
            <person name="Klingl A."/>
            <person name="Woyke T."/>
            <person name="Ryan C.M."/>
            <person name="Banfield J.F."/>
        </authorList>
    </citation>
    <scope>NUCLEOTIDE SEQUENCE [LARGE SCALE GENOMIC DNA]</scope>
    <source>
        <strain evidence="5">CG11_big_fil_rev_8_21_14_0_20_39_10</strain>
    </source>
</reference>
<dbReference type="Pfam" id="PF03575">
    <property type="entry name" value="Peptidase_S51"/>
    <property type="match status" value="1"/>
</dbReference>
<dbReference type="InterPro" id="IPR005320">
    <property type="entry name" value="Peptidase_S51"/>
</dbReference>
<gene>
    <name evidence="5" type="ORF">COV49_01970</name>
</gene>
<keyword evidence="2" id="KW-0645">Protease</keyword>
<evidence type="ECO:0000256" key="2">
    <source>
        <dbReference type="ARBA" id="ARBA00022670"/>
    </source>
</evidence>
<organism evidence="5 6">
    <name type="scientific">Candidatus Falkowbacteria bacterium CG11_big_fil_rev_8_21_14_0_20_39_10</name>
    <dbReference type="NCBI Taxonomy" id="1974570"/>
    <lineage>
        <taxon>Bacteria</taxon>
        <taxon>Candidatus Falkowiibacteriota</taxon>
    </lineage>
</organism>
<dbReference type="InterPro" id="IPR029062">
    <property type="entry name" value="Class_I_gatase-like"/>
</dbReference>
<keyword evidence="3" id="KW-0378">Hydrolase</keyword>
<evidence type="ECO:0000313" key="6">
    <source>
        <dbReference type="Proteomes" id="UP000230869"/>
    </source>
</evidence>
<dbReference type="Gene3D" id="3.40.50.880">
    <property type="match status" value="1"/>
</dbReference>